<comment type="caution">
    <text evidence="4">The sequence shown here is derived from an EMBL/GenBank/DDBJ whole genome shotgun (WGS) entry which is preliminary data.</text>
</comment>
<proteinExistence type="predicted"/>
<accession>A0ABQ0D7N1</accession>
<keyword evidence="1" id="KW-0175">Coiled coil</keyword>
<dbReference type="Proteomes" id="UP001628156">
    <property type="component" value="Unassembled WGS sequence"/>
</dbReference>
<name>A0ABQ0D7N1_9EUKA</name>
<dbReference type="InterPro" id="IPR001715">
    <property type="entry name" value="CH_dom"/>
</dbReference>
<feature type="compositionally biased region" description="Polar residues" evidence="2">
    <location>
        <begin position="374"/>
        <end position="390"/>
    </location>
</feature>
<evidence type="ECO:0000256" key="2">
    <source>
        <dbReference type="SAM" id="MobiDB-lite"/>
    </source>
</evidence>
<evidence type="ECO:0000313" key="5">
    <source>
        <dbReference type="Proteomes" id="UP001628156"/>
    </source>
</evidence>
<sequence>MSDTILANVAAKTKSLEEQQLYAYTNFINYIINEEPFVHNILKDLKDGLVLIRLLRNLSGCDIPNSVENPLKDIEKIQNLSAVIQFAKDDGIKILSSAEEILAGDRKGILSFMYQILNKYRLGNCPVKMAHFAKWIKSSLKINNTDFDLKKELSEGVLLAKLLNYLQKDIIDLKSLGSNHLENIQKCIDIGYSKLRIPKLVKAENIVENTVDDYCLYFYLTFFIMKETHFEDNEMLKKIAQGLRERKIRARNQLKNRLERVLKKMIDQAKNAEKMYQSPDNSETPEEAKTLIGMISQLEIMYTNFEKIALPKGYIETNCDLTNDPMLKELKEWESKINITQEIVRKLISLMNQKKRMNVLTPRRVDPSKEEVKMNSTSETSHLENQSNNPKEVVDDLKQKSTVSDTKKVMSKNETESGLEKTQQESQKEAEQNKKIEELQSLLAAKEQEIQKIKIDFTNENNLHSVEKKEKEDEILTLKKSLEEIKKSYELERESNDKQNKLQKEEIQSLKREIFVLGESKGDEVKKMKELMEEQNEEITRLRNQYDLEIKSLKTEIETLKKESETKELEKKTKDEEVLKLKQELNALRESLEIERQQKELAEKERDESVATFKKLIEEKDTKLMENEQTVNQLEDLILNIKKEYAELVMKFNDREMVCVENETDKRVLFNSLALSIKMVLPTTSKFDNTMLYNECTNQKVPIKNWNIWLVNRLTKK</sequence>
<dbReference type="InterPro" id="IPR036872">
    <property type="entry name" value="CH_dom_sf"/>
</dbReference>
<dbReference type="EMBL" id="BAAFRS010000004">
    <property type="protein sequence ID" value="GAB1218851.1"/>
    <property type="molecule type" value="Genomic_DNA"/>
</dbReference>
<feature type="region of interest" description="Disordered" evidence="2">
    <location>
        <begin position="362"/>
        <end position="433"/>
    </location>
</feature>
<keyword evidence="5" id="KW-1185">Reference proteome</keyword>
<dbReference type="Pfam" id="PF00307">
    <property type="entry name" value="CH"/>
    <property type="match status" value="2"/>
</dbReference>
<feature type="compositionally biased region" description="Basic and acidic residues" evidence="2">
    <location>
        <begin position="392"/>
        <end position="433"/>
    </location>
</feature>
<evidence type="ECO:0000313" key="4">
    <source>
        <dbReference type="EMBL" id="GAB1218851.1"/>
    </source>
</evidence>
<evidence type="ECO:0000256" key="1">
    <source>
        <dbReference type="SAM" id="Coils"/>
    </source>
</evidence>
<evidence type="ECO:0000259" key="3">
    <source>
        <dbReference type="PROSITE" id="PS50021"/>
    </source>
</evidence>
<protein>
    <recommendedName>
        <fullName evidence="3">Calponin-homology (CH) domain-containing protein</fullName>
    </recommendedName>
</protein>
<feature type="domain" description="Calponin-homology (CH)" evidence="3">
    <location>
        <begin position="18"/>
        <end position="121"/>
    </location>
</feature>
<dbReference type="SUPFAM" id="SSF47576">
    <property type="entry name" value="Calponin-homology domain, CH-domain"/>
    <property type="match status" value="1"/>
</dbReference>
<feature type="coiled-coil region" evidence="1">
    <location>
        <begin position="233"/>
        <end position="275"/>
    </location>
</feature>
<gene>
    <name evidence="4" type="ORF">ENUP19_0004G0082</name>
</gene>
<organism evidence="4 5">
    <name type="scientific">Entamoeba nuttalli</name>
    <dbReference type="NCBI Taxonomy" id="412467"/>
    <lineage>
        <taxon>Eukaryota</taxon>
        <taxon>Amoebozoa</taxon>
        <taxon>Evosea</taxon>
        <taxon>Archamoebae</taxon>
        <taxon>Mastigamoebida</taxon>
        <taxon>Entamoebidae</taxon>
        <taxon>Entamoeba</taxon>
    </lineage>
</organism>
<dbReference type="SMART" id="SM00033">
    <property type="entry name" value="CH"/>
    <property type="match status" value="2"/>
</dbReference>
<reference evidence="4 5" key="1">
    <citation type="journal article" date="2019" name="PLoS Negl. Trop. Dis.">
        <title>Whole genome sequencing of Entamoeba nuttalli reveals mammalian host-related molecular signatures and a novel octapeptide-repeat surface protein.</title>
        <authorList>
            <person name="Tanaka M."/>
            <person name="Makiuchi T."/>
            <person name="Komiyama T."/>
            <person name="Shiina T."/>
            <person name="Osaki K."/>
            <person name="Tachibana H."/>
        </authorList>
    </citation>
    <scope>NUCLEOTIDE SEQUENCE [LARGE SCALE GENOMIC DNA]</scope>
    <source>
        <strain evidence="4 5">P19-061405</strain>
    </source>
</reference>
<dbReference type="Gene3D" id="1.10.418.10">
    <property type="entry name" value="Calponin-like domain"/>
    <property type="match status" value="2"/>
</dbReference>
<feature type="domain" description="Calponin-homology (CH)" evidence="3">
    <location>
        <begin position="126"/>
        <end position="227"/>
    </location>
</feature>
<dbReference type="PROSITE" id="PS50021">
    <property type="entry name" value="CH"/>
    <property type="match status" value="2"/>
</dbReference>
<feature type="compositionally biased region" description="Basic and acidic residues" evidence="2">
    <location>
        <begin position="363"/>
        <end position="373"/>
    </location>
</feature>